<dbReference type="Pfam" id="PF04306">
    <property type="entry name" value="DUF456"/>
    <property type="match status" value="1"/>
</dbReference>
<dbReference type="PANTHER" id="PTHR39165">
    <property type="entry name" value="IG HYPOTHETICAL 17883"/>
    <property type="match status" value="1"/>
</dbReference>
<feature type="transmembrane region" description="Helical" evidence="1">
    <location>
        <begin position="129"/>
        <end position="160"/>
    </location>
</feature>
<comment type="caution">
    <text evidence="2">The sequence shown here is derived from an EMBL/GenBank/DDBJ whole genome shotgun (WGS) entry which is preliminary data.</text>
</comment>
<feature type="transmembrane region" description="Helical" evidence="1">
    <location>
        <begin position="51"/>
        <end position="74"/>
    </location>
</feature>
<organism evidence="2 3">
    <name type="scientific">Natrarchaeobius chitinivorans</name>
    <dbReference type="NCBI Taxonomy" id="1679083"/>
    <lineage>
        <taxon>Archaea</taxon>
        <taxon>Methanobacteriati</taxon>
        <taxon>Methanobacteriota</taxon>
        <taxon>Stenosarchaea group</taxon>
        <taxon>Halobacteria</taxon>
        <taxon>Halobacteriales</taxon>
        <taxon>Natrialbaceae</taxon>
        <taxon>Natrarchaeobius</taxon>
    </lineage>
</organism>
<dbReference type="PANTHER" id="PTHR39165:SF1">
    <property type="entry name" value="DUF456 DOMAIN-CONTAINING PROTEIN"/>
    <property type="match status" value="1"/>
</dbReference>
<dbReference type="Proteomes" id="UP000281431">
    <property type="component" value="Unassembled WGS sequence"/>
</dbReference>
<gene>
    <name evidence="2" type="ORF">EA472_12665</name>
</gene>
<dbReference type="OrthoDB" id="206263at2157"/>
<accession>A0A3N6MYA2</accession>
<keyword evidence="3" id="KW-1185">Reference proteome</keyword>
<dbReference type="EMBL" id="REFZ01000007">
    <property type="protein sequence ID" value="RQH00057.1"/>
    <property type="molecule type" value="Genomic_DNA"/>
</dbReference>
<protein>
    <submittedName>
        <fullName evidence="2">DUF456 domain-containing protein</fullName>
    </submittedName>
</protein>
<keyword evidence="1" id="KW-1133">Transmembrane helix</keyword>
<evidence type="ECO:0000313" key="3">
    <source>
        <dbReference type="Proteomes" id="UP000281431"/>
    </source>
</evidence>
<feature type="transmembrane region" description="Helical" evidence="1">
    <location>
        <begin position="6"/>
        <end position="39"/>
    </location>
</feature>
<sequence length="161" mass="16255">MVEVVAILAIALLVVGVVGTVVPLVPGGLLSLSGVYLYWWHSGFAEPGTVALVVLTVLGVVTLLAEFFGGSIAARAGGASWVTTGSAAVVGIALMIVTGPVGLLVGLFGTVFVLEYVRDGDAGHSARSALYATVGILASTAVQVLLTLSILFGFLVAVFLL</sequence>
<keyword evidence="1" id="KW-0812">Transmembrane</keyword>
<evidence type="ECO:0000313" key="2">
    <source>
        <dbReference type="EMBL" id="RQH00057.1"/>
    </source>
</evidence>
<reference evidence="2 3" key="1">
    <citation type="submission" date="2018-10" db="EMBL/GenBank/DDBJ databases">
        <title>Natrarchaeobius chitinivorans gen. nov., sp. nov., and Natrarchaeobius haloalkaliphilus sp. nov., alkaliphilic, chitin-utilizing haloarchaea from hypersaline alkaline lakes.</title>
        <authorList>
            <person name="Sorokin D.Y."/>
            <person name="Elcheninov A.G."/>
            <person name="Kostrikina N.A."/>
            <person name="Bale N.J."/>
            <person name="Sinninghe Damste J.S."/>
            <person name="Khijniak T.V."/>
            <person name="Kublanov I.V."/>
            <person name="Toshchakov S.V."/>
        </authorList>
    </citation>
    <scope>NUCLEOTIDE SEQUENCE [LARGE SCALE GENOMIC DNA]</scope>
    <source>
        <strain evidence="2 3">AArcht7</strain>
    </source>
</reference>
<name>A0A3N6MYA2_NATCH</name>
<dbReference type="AlphaFoldDB" id="A0A3N6MYA2"/>
<evidence type="ECO:0000256" key="1">
    <source>
        <dbReference type="SAM" id="Phobius"/>
    </source>
</evidence>
<dbReference type="InterPro" id="IPR007403">
    <property type="entry name" value="DUF456"/>
</dbReference>
<feature type="transmembrane region" description="Helical" evidence="1">
    <location>
        <begin position="86"/>
        <end position="117"/>
    </location>
</feature>
<proteinExistence type="predicted"/>
<keyword evidence="1" id="KW-0472">Membrane</keyword>